<evidence type="ECO:0000313" key="1">
    <source>
        <dbReference type="EMBL" id="MEN3322852.1"/>
    </source>
</evidence>
<gene>
    <name evidence="1" type="ORF">VP395_03875</name>
</gene>
<reference evidence="1 2" key="1">
    <citation type="submission" date="2024-01" db="EMBL/GenBank/DDBJ databases">
        <title>Mariniflexile litorale sp. nov., isolated from the shallow sediments of the Sea of Japan.</title>
        <authorList>
            <person name="Romanenko L."/>
            <person name="Bystritskaya E."/>
            <person name="Isaeva M."/>
        </authorList>
    </citation>
    <scope>NUCLEOTIDE SEQUENCE [LARGE SCALE GENOMIC DNA]</scope>
    <source>
        <strain evidence="1 2">KCTC 32427</strain>
    </source>
</reference>
<comment type="caution">
    <text evidence="1">The sequence shown here is derived from an EMBL/GenBank/DDBJ whole genome shotgun (WGS) entry which is preliminary data.</text>
</comment>
<protein>
    <submittedName>
        <fullName evidence="1">Uncharacterized protein</fullName>
    </submittedName>
</protein>
<proteinExistence type="predicted"/>
<dbReference type="EMBL" id="JAZHYP010000001">
    <property type="protein sequence ID" value="MEN3322852.1"/>
    <property type="molecule type" value="Genomic_DNA"/>
</dbReference>
<name>A0ABV0A715_9FLAO</name>
<dbReference type="Proteomes" id="UP001416393">
    <property type="component" value="Unassembled WGS sequence"/>
</dbReference>
<accession>A0ABV0A715</accession>
<evidence type="ECO:0000313" key="2">
    <source>
        <dbReference type="Proteomes" id="UP001416393"/>
    </source>
</evidence>
<sequence length="116" mass="13552">MKKPKNQIELLNDAIVLLEKRRKKEYEELKLQFYETSENFRPINIFNQAVKDFREVPEVKTNLFETILSITGGYFSKKIIVGKSNSLVKKILGYVLQYAVTNFISKKVSTDTNKEE</sequence>
<dbReference type="RefSeq" id="WP_379884126.1">
    <property type="nucleotide sequence ID" value="NZ_JBHSDE010000001.1"/>
</dbReference>
<keyword evidence="2" id="KW-1185">Reference proteome</keyword>
<organism evidence="1 2">
    <name type="scientific">Mariniflexile soesokkakense</name>
    <dbReference type="NCBI Taxonomy" id="1343160"/>
    <lineage>
        <taxon>Bacteria</taxon>
        <taxon>Pseudomonadati</taxon>
        <taxon>Bacteroidota</taxon>
        <taxon>Flavobacteriia</taxon>
        <taxon>Flavobacteriales</taxon>
        <taxon>Flavobacteriaceae</taxon>
        <taxon>Mariniflexile</taxon>
    </lineage>
</organism>